<keyword evidence="3" id="KW-0732">Signal</keyword>
<feature type="transmembrane region" description="Helical" evidence="2">
    <location>
        <begin position="2071"/>
        <end position="2090"/>
    </location>
</feature>
<feature type="transmembrane region" description="Helical" evidence="2">
    <location>
        <begin position="1822"/>
        <end position="1840"/>
    </location>
</feature>
<sequence length="2408" mass="263712">MWRILLVFLLTHKTAAQPANSIEAVEAEVEICYNKRINNETVSPFCGKKWAVINAASVREFWEVHELEFYWDSQCTLPFPVGLPIASDVMTSFPGNTEDMAWDGDLLTKWSANCRVLLGGCSPYTQWVGKNIGDSIPLNKEPVEIFAQVRCTRIFQSPNATRQSDQVAIITWEDEKLDSWQVIYEYGDLAGGAWHTRPAREESLWRIWNMDPMPRPWQVAEVMFFTDLFCEEDKQAFGTPISNGATFLDNCIDTRSCDLYTAAKAFDGIKMPGHRLPRVMGTWIANCDEWQGCASMEAWIGLDFDVLPKQVRCIRINQPVHEGYDAGWGYPHFTSRILLQSWDGFKWEDRTLFGGLDQGGWNNTMPKEHTSWRVANFDRILLSWRVYELELYADADCLGSPMRGESVDSNPALLSDEQQVACWTDLGSCGDNAFDQQITTGWQSSCSPCDQRQAWIGVRFPDARTVSCFRLIQSEDVMHRTDAIELSEWMGDSWETRRFESGVGGGTWNRRPSGVSTMWRLLSIVDTDRPWTITGLAFYMDDVCNVPHHGDPITNGNEKLFRSEHAFDTSDVTQWVTSCTPAFTGHQGCMANSAWLGLQMQEAFSVSCIRLYQSRDRNHQASSAVLQVWDGLVWTVSQNHPILTELGGGAWQVLPGIRGSMWRFLADPSPGGQGVGVSEIHLYRNTDCTDLIPMKVPNIVPICSGYATSREVGAKTGYTNHYSSMGELTSADPLKAFDGELHTFWADIGGARAWLGLDFSTQVSDVQCVRLAFPGIRALQPSYGELQGWSGSTWRSTASGSTSIFSMDSTLLLPLPSLGGQGFQRRPAPVNSLWRLQNMASIQTWVVFELGLYTDLACRGDPITGMAISSAEDAALSDGFSGHMNPHKAFDNDNTSYWQAHCVNGVCTAGQAWIGLDLQGKVQQVQCLRLMQSGLRLEQVASVVLASWNGNAFQERAQYHGLGGDTWNTRPLPPDTMWRVAYGQRSGVVCLGAEERGWPRSWGVTEVEFYADDSCQVKLPGPKEGVDVVASGTREAGIAPLSGTGPHLAFDGLASTTWTAQCGAGDRANEPADCRTGVEWVGLDFNRKFDGLPVMVRCLKLIQSRSSASDCCDPAETVMLDRWNGTDWARASWRHVSDTGEVFQVEAAFSSVAPCPSLNQEQIQLALNGQLPNSISNRPSIQWRKRRQGDECIIPNPESVKLLADPFCEKHAACKEAGFVGSCCPMESGMSRCCCDFNVNAEVFEDEILDEKIAAEVLQAPAVGFELIMIQSATVLPFIGVIFALLFLIIYAIPKPPGRDDGTSTCSERMWYRVCGPTHRWLQGGGLIPTILLHLVQRSQFDRWWTLILKRILLLLFGFIIGGMLLWVLLSYLLAEMITRIILACSFFIRLSKSRYDPKKPAERKRLGIVLGVPIGDPAGGLELKPPNLVGIIFAFFESIVAGLVNVVQAMFDVLIIRFAFVSIGAVDLRLEAFDIIIHVPTPPNVDVRALVQFLVDLASLATRFFTAVLSTMFVGAPRCEGPVVILSACFLIVITLLMVRWLNYDYFGLLTAAKYSAQKTRPTFQKSMAVGLTAGLQSGIFIGMQCLMLICTRSLNLVEIDPFKAGEGWTCPYPDDHISVITGRIFLGVMALITLIIAFLCANGHFMGQEYILRDFSKQVDMKLTKLDPAAQQAEGGGILRTSHFFSMLPTTFGIWIDGWNVKGYLLKERAELYAEELRVPTVCEHCGKPHIPYLELMKASGRQLSLAYQIFPFGAVIGKAVERFNNPPLVYLGTELKCLRARPHVDKVKSLQGRKMTAAQSAKFRVQLQMAMLKDLGLPIALRIFSVTMYVTMVYFTAVMTKDNVVELGVEMFQILTYVAFSKAMCEVFLPIVCVAIVGALVVASGVAAKKASKVNVEPYRLSPVVGQVLHGVSSGFAFALFLFQDPGVDFTLGLCAFLGWLVGASLAVLIALSSYALELCANCDLAGGIFKVCFAALSAVGLARVFTWRLAETNFYLAMSMLALVLVPATNLAFRKSPPQADGTESDSSIWPLLSTARVMSGPFGVIAGVFGAMVAYEPMATALGADIGLLISVAFGYLIGLAYGLATDKVLEKPAGKWSIAAGTLAALGTSLLIHWAVGVMVGSVVGSLTGALIERRVMKEMDAQCLEPPRFTKNVMQSSPTLGPVSNVVAAMRDKSEQEVEIHTNLPTLYKASASGNQLARVDSGYASAFDDFEKERTQLPFPSQPALTAVSDAPDSFASPGLALRDGSDGSPESPSLPARQDVAQTGGMQDESDPQRQEEGPFAVERRTSDPRPLDEAENVAAFGTSQASWHSYGEAAGVSPQPSPQRTAPFQNKAAKRTSLAASAKNAKVKNQIPPPGPRAVWGGDAGPGGVGGPGEHRLVQAAAQAADATGPASHVTGSQ</sequence>
<feature type="transmembrane region" description="Helical" evidence="2">
    <location>
        <begin position="1429"/>
        <end position="1448"/>
    </location>
</feature>
<keyword evidence="2" id="KW-0812">Transmembrane</keyword>
<feature type="transmembrane region" description="Helical" evidence="2">
    <location>
        <begin position="1275"/>
        <end position="1293"/>
    </location>
</feature>
<feature type="transmembrane region" description="Helical" evidence="2">
    <location>
        <begin position="1933"/>
        <end position="1956"/>
    </location>
</feature>
<feature type="transmembrane region" description="Helical" evidence="2">
    <location>
        <begin position="1455"/>
        <end position="1478"/>
    </location>
</feature>
<feature type="transmembrane region" description="Helical" evidence="2">
    <location>
        <begin position="1968"/>
        <end position="1986"/>
    </location>
</feature>
<dbReference type="EMBL" id="CAJNDS010002083">
    <property type="protein sequence ID" value="CAE7315388.1"/>
    <property type="molecule type" value="Genomic_DNA"/>
</dbReference>
<evidence type="ECO:0000313" key="4">
    <source>
        <dbReference type="EMBL" id="CAE7315388.1"/>
    </source>
</evidence>
<feature type="transmembrane region" description="Helical" evidence="2">
    <location>
        <begin position="1524"/>
        <end position="1543"/>
    </location>
</feature>
<comment type="caution">
    <text evidence="4">The sequence shown here is derived from an EMBL/GenBank/DDBJ whole genome shotgun (WGS) entry which is preliminary data.</text>
</comment>
<evidence type="ECO:0000313" key="5">
    <source>
        <dbReference type="Proteomes" id="UP000604046"/>
    </source>
</evidence>
<feature type="compositionally biased region" description="Gly residues" evidence="1">
    <location>
        <begin position="2372"/>
        <end position="2382"/>
    </location>
</feature>
<gene>
    <name evidence="4" type="ORF">SNAT2548_LOCUS16550</name>
</gene>
<feature type="compositionally biased region" description="Basic and acidic residues" evidence="1">
    <location>
        <begin position="2280"/>
        <end position="2302"/>
    </location>
</feature>
<evidence type="ECO:0000256" key="1">
    <source>
        <dbReference type="SAM" id="MobiDB-lite"/>
    </source>
</evidence>
<feature type="transmembrane region" description="Helical" evidence="2">
    <location>
        <begin position="1626"/>
        <end position="1647"/>
    </location>
</feature>
<feature type="transmembrane region" description="Helical" evidence="2">
    <location>
        <begin position="1998"/>
        <end position="2017"/>
    </location>
</feature>
<evidence type="ECO:0008006" key="6">
    <source>
        <dbReference type="Google" id="ProtNLM"/>
    </source>
</evidence>
<accession>A0A812P0F9</accession>
<feature type="region of interest" description="Disordered" evidence="1">
    <location>
        <begin position="2231"/>
        <end position="2408"/>
    </location>
</feature>
<feature type="transmembrane region" description="Helical" evidence="2">
    <location>
        <begin position="1352"/>
        <end position="1374"/>
    </location>
</feature>
<feature type="transmembrane region" description="Helical" evidence="2">
    <location>
        <begin position="1498"/>
        <end position="1517"/>
    </location>
</feature>
<keyword evidence="2" id="KW-1133">Transmembrane helix</keyword>
<feature type="signal peptide" evidence="3">
    <location>
        <begin position="1"/>
        <end position="16"/>
    </location>
</feature>
<organism evidence="4 5">
    <name type="scientific">Symbiodinium natans</name>
    <dbReference type="NCBI Taxonomy" id="878477"/>
    <lineage>
        <taxon>Eukaryota</taxon>
        <taxon>Sar</taxon>
        <taxon>Alveolata</taxon>
        <taxon>Dinophyceae</taxon>
        <taxon>Suessiales</taxon>
        <taxon>Symbiodiniaceae</taxon>
        <taxon>Symbiodinium</taxon>
    </lineage>
</organism>
<proteinExistence type="predicted"/>
<dbReference type="Proteomes" id="UP000604046">
    <property type="component" value="Unassembled WGS sequence"/>
</dbReference>
<feature type="transmembrane region" description="Helical" evidence="2">
    <location>
        <begin position="1870"/>
        <end position="1891"/>
    </location>
</feature>
<keyword evidence="2" id="KW-0472">Membrane</keyword>
<keyword evidence="5" id="KW-1185">Reference proteome</keyword>
<feature type="transmembrane region" description="Helical" evidence="2">
    <location>
        <begin position="2110"/>
        <end position="2138"/>
    </location>
</feature>
<dbReference type="OrthoDB" id="420741at2759"/>
<reference evidence="4" key="1">
    <citation type="submission" date="2021-02" db="EMBL/GenBank/DDBJ databases">
        <authorList>
            <person name="Dougan E. K."/>
            <person name="Rhodes N."/>
            <person name="Thang M."/>
            <person name="Chan C."/>
        </authorList>
    </citation>
    <scope>NUCLEOTIDE SEQUENCE</scope>
</reference>
<feature type="chain" id="PRO_5032526461" description="F5/8 type C domain-containing protein" evidence="3">
    <location>
        <begin position="17"/>
        <end position="2408"/>
    </location>
</feature>
<feature type="transmembrane region" description="Helical" evidence="2">
    <location>
        <begin position="1907"/>
        <end position="1926"/>
    </location>
</feature>
<evidence type="ECO:0000256" key="3">
    <source>
        <dbReference type="SAM" id="SignalP"/>
    </source>
</evidence>
<feature type="transmembrane region" description="Helical" evidence="2">
    <location>
        <begin position="2037"/>
        <end position="2059"/>
    </location>
</feature>
<evidence type="ECO:0000256" key="2">
    <source>
        <dbReference type="SAM" id="Phobius"/>
    </source>
</evidence>
<name>A0A812P0F9_9DINO</name>
<protein>
    <recommendedName>
        <fullName evidence="6">F5/8 type C domain-containing protein</fullName>
    </recommendedName>
</protein>